<evidence type="ECO:0000313" key="7">
    <source>
        <dbReference type="Proteomes" id="UP000230353"/>
    </source>
</evidence>
<sequence>MGLLDIIRGKKKRKADEKLKRPPKGAFKTPKSKVAEKVAGGVKEGQSELASEVILSPHITEKAILVSEESVFVFRVSPEANKILIKKAIKELYGLEPIKIRITNMPAKLRFSRGKQGRRPGYKKAMVYFKKGDKIDIT</sequence>
<comment type="caution">
    <text evidence="6">The sequence shown here is derived from an EMBL/GenBank/DDBJ whole genome shotgun (WGS) entry which is preliminary data.</text>
</comment>
<dbReference type="GO" id="GO:1990904">
    <property type="term" value="C:ribonucleoprotein complex"/>
    <property type="evidence" value="ECO:0007669"/>
    <property type="project" value="UniProtKB-KW"/>
</dbReference>
<evidence type="ECO:0000256" key="3">
    <source>
        <dbReference type="ARBA" id="ARBA00023274"/>
    </source>
</evidence>
<feature type="region of interest" description="Disordered" evidence="5">
    <location>
        <begin position="1"/>
        <end position="32"/>
    </location>
</feature>
<dbReference type="Pfam" id="PF00276">
    <property type="entry name" value="Ribosomal_L23"/>
    <property type="match status" value="1"/>
</dbReference>
<evidence type="ECO:0000256" key="4">
    <source>
        <dbReference type="HAMAP-Rule" id="MF_01369"/>
    </source>
</evidence>
<dbReference type="AlphaFoldDB" id="A0A2H0WLF4"/>
<proteinExistence type="inferred from homology"/>
<dbReference type="InterPro" id="IPR013025">
    <property type="entry name" value="Ribosomal_uL23-like"/>
</dbReference>
<reference evidence="7" key="1">
    <citation type="submission" date="2017-09" db="EMBL/GenBank/DDBJ databases">
        <title>Depth-based differentiation of microbial function through sediment-hosted aquifers and enrichment of novel symbionts in the deep terrestrial subsurface.</title>
        <authorList>
            <person name="Probst A.J."/>
            <person name="Ladd B."/>
            <person name="Jarett J.K."/>
            <person name="Geller-Mcgrath D.E."/>
            <person name="Sieber C.M.K."/>
            <person name="Emerson J.B."/>
            <person name="Anantharaman K."/>
            <person name="Thomas B.C."/>
            <person name="Malmstrom R."/>
            <person name="Stieglmeier M."/>
            <person name="Klingl A."/>
            <person name="Woyke T."/>
            <person name="Ryan C.M."/>
            <person name="Banfield J.F."/>
        </authorList>
    </citation>
    <scope>NUCLEOTIDE SEQUENCE [LARGE SCALE GENOMIC DNA]</scope>
</reference>
<dbReference type="GO" id="GO:0005840">
    <property type="term" value="C:ribosome"/>
    <property type="evidence" value="ECO:0007669"/>
    <property type="project" value="UniProtKB-KW"/>
</dbReference>
<dbReference type="GO" id="GO:0019843">
    <property type="term" value="F:rRNA binding"/>
    <property type="evidence" value="ECO:0007669"/>
    <property type="project" value="UniProtKB-UniRule"/>
</dbReference>
<dbReference type="HAMAP" id="MF_01369_B">
    <property type="entry name" value="Ribosomal_uL23_B"/>
    <property type="match status" value="1"/>
</dbReference>
<gene>
    <name evidence="4 6" type="primary">rplW</name>
    <name evidence="6" type="ORF">COT67_01585</name>
</gene>
<accession>A0A2H0WLF4</accession>
<dbReference type="SUPFAM" id="SSF54189">
    <property type="entry name" value="Ribosomal proteins S24e, L23 and L15e"/>
    <property type="match status" value="1"/>
</dbReference>
<keyword evidence="4" id="KW-0694">RNA-binding</keyword>
<name>A0A2H0WLF4_9BACT</name>
<comment type="function">
    <text evidence="4">One of the early assembly proteins it binds 23S rRNA. One of the proteins that surrounds the polypeptide exit tunnel on the outside of the ribosome. Forms the main docking site for trigger factor binding to the ribosome.</text>
</comment>
<evidence type="ECO:0000313" key="6">
    <source>
        <dbReference type="EMBL" id="PIS13492.1"/>
    </source>
</evidence>
<keyword evidence="3 4" id="KW-0687">Ribonucleoprotein</keyword>
<keyword evidence="2 4" id="KW-0689">Ribosomal protein</keyword>
<protein>
    <recommendedName>
        <fullName evidence="4">Large ribosomal subunit protein uL23</fullName>
    </recommendedName>
</protein>
<keyword evidence="4" id="KW-0699">rRNA-binding</keyword>
<evidence type="ECO:0000256" key="5">
    <source>
        <dbReference type="SAM" id="MobiDB-lite"/>
    </source>
</evidence>
<dbReference type="EMBL" id="PEZL01000021">
    <property type="protein sequence ID" value="PIS13492.1"/>
    <property type="molecule type" value="Genomic_DNA"/>
</dbReference>
<evidence type="ECO:0000256" key="1">
    <source>
        <dbReference type="ARBA" id="ARBA00006700"/>
    </source>
</evidence>
<evidence type="ECO:0000256" key="2">
    <source>
        <dbReference type="ARBA" id="ARBA00022980"/>
    </source>
</evidence>
<dbReference type="InterPro" id="IPR012677">
    <property type="entry name" value="Nucleotide-bd_a/b_plait_sf"/>
</dbReference>
<dbReference type="Gene3D" id="3.30.70.330">
    <property type="match status" value="1"/>
</dbReference>
<dbReference type="GO" id="GO:0006412">
    <property type="term" value="P:translation"/>
    <property type="evidence" value="ECO:0007669"/>
    <property type="project" value="UniProtKB-UniRule"/>
</dbReference>
<comment type="similarity">
    <text evidence="1 4">Belongs to the universal ribosomal protein uL23 family.</text>
</comment>
<comment type="subunit">
    <text evidence="4">Part of the 50S ribosomal subunit. Contacts protein L29, and trigger factor when it is bound to the ribosome.</text>
</comment>
<organism evidence="6 7">
    <name type="scientific">Candidatus Tagabacteria bacterium CG09_land_8_20_14_0_10_41_14</name>
    <dbReference type="NCBI Taxonomy" id="1975021"/>
    <lineage>
        <taxon>Bacteria</taxon>
        <taxon>Candidatus Tagaibacteriota</taxon>
    </lineage>
</organism>
<dbReference type="InterPro" id="IPR012678">
    <property type="entry name" value="Ribosomal_uL23/eL15/eS24_sf"/>
</dbReference>
<dbReference type="GO" id="GO:0003735">
    <property type="term" value="F:structural constituent of ribosome"/>
    <property type="evidence" value="ECO:0007669"/>
    <property type="project" value="InterPro"/>
</dbReference>
<dbReference type="Proteomes" id="UP000230353">
    <property type="component" value="Unassembled WGS sequence"/>
</dbReference>